<feature type="region of interest" description="Disordered" evidence="1">
    <location>
        <begin position="34"/>
        <end position="64"/>
    </location>
</feature>
<keyword evidence="4" id="KW-1185">Reference proteome</keyword>
<dbReference type="PROSITE" id="PS50888">
    <property type="entry name" value="BHLH"/>
    <property type="match status" value="1"/>
</dbReference>
<evidence type="ECO:0000256" key="1">
    <source>
        <dbReference type="SAM" id="MobiDB-lite"/>
    </source>
</evidence>
<dbReference type="GO" id="GO:0046983">
    <property type="term" value="F:protein dimerization activity"/>
    <property type="evidence" value="ECO:0007669"/>
    <property type="project" value="InterPro"/>
</dbReference>
<name>A0A5N7B3Z6_9EURO</name>
<feature type="region of interest" description="Disordered" evidence="1">
    <location>
        <begin position="270"/>
        <end position="318"/>
    </location>
</feature>
<feature type="compositionally biased region" description="Basic residues" evidence="1">
    <location>
        <begin position="285"/>
        <end position="294"/>
    </location>
</feature>
<evidence type="ECO:0000313" key="4">
    <source>
        <dbReference type="Proteomes" id="UP000326198"/>
    </source>
</evidence>
<protein>
    <recommendedName>
        <fullName evidence="2">BHLH domain-containing protein</fullName>
    </recommendedName>
</protein>
<evidence type="ECO:0000259" key="2">
    <source>
        <dbReference type="PROSITE" id="PS50888"/>
    </source>
</evidence>
<dbReference type="InterPro" id="IPR036638">
    <property type="entry name" value="HLH_DNA-bd_sf"/>
</dbReference>
<dbReference type="SUPFAM" id="SSF47459">
    <property type="entry name" value="HLH, helix-loop-helix DNA-binding domain"/>
    <property type="match status" value="1"/>
</dbReference>
<dbReference type="EMBL" id="ML736251">
    <property type="protein sequence ID" value="KAE8375900.1"/>
    <property type="molecule type" value="Genomic_DNA"/>
</dbReference>
<feature type="compositionally biased region" description="Low complexity" evidence="1">
    <location>
        <begin position="270"/>
        <end position="282"/>
    </location>
</feature>
<dbReference type="Proteomes" id="UP000326198">
    <property type="component" value="Unassembled WGS sequence"/>
</dbReference>
<dbReference type="SMART" id="SM00353">
    <property type="entry name" value="HLH"/>
    <property type="match status" value="1"/>
</dbReference>
<evidence type="ECO:0000313" key="3">
    <source>
        <dbReference type="EMBL" id="KAE8375900.1"/>
    </source>
</evidence>
<feature type="region of interest" description="Disordered" evidence="1">
    <location>
        <begin position="685"/>
        <end position="730"/>
    </location>
</feature>
<dbReference type="OrthoDB" id="5344169at2759"/>
<feature type="region of interest" description="Disordered" evidence="1">
    <location>
        <begin position="330"/>
        <end position="398"/>
    </location>
</feature>
<accession>A0A5N7B3Z6</accession>
<dbReference type="InterPro" id="IPR011598">
    <property type="entry name" value="bHLH_dom"/>
</dbReference>
<dbReference type="Gene3D" id="4.10.280.10">
    <property type="entry name" value="Helix-loop-helix DNA-binding domain"/>
    <property type="match status" value="1"/>
</dbReference>
<feature type="compositionally biased region" description="Low complexity" evidence="1">
    <location>
        <begin position="467"/>
        <end position="480"/>
    </location>
</feature>
<feature type="compositionally biased region" description="Polar residues" evidence="1">
    <location>
        <begin position="330"/>
        <end position="362"/>
    </location>
</feature>
<gene>
    <name evidence="3" type="ORF">BDV26DRAFT_266851</name>
</gene>
<organism evidence="3 4">
    <name type="scientific">Aspergillus bertholletiae</name>
    <dbReference type="NCBI Taxonomy" id="1226010"/>
    <lineage>
        <taxon>Eukaryota</taxon>
        <taxon>Fungi</taxon>
        <taxon>Dikarya</taxon>
        <taxon>Ascomycota</taxon>
        <taxon>Pezizomycotina</taxon>
        <taxon>Eurotiomycetes</taxon>
        <taxon>Eurotiomycetidae</taxon>
        <taxon>Eurotiales</taxon>
        <taxon>Aspergillaceae</taxon>
        <taxon>Aspergillus</taxon>
        <taxon>Aspergillus subgen. Circumdati</taxon>
    </lineage>
</organism>
<dbReference type="AlphaFoldDB" id="A0A5N7B3Z6"/>
<dbReference type="CDD" id="cd11392">
    <property type="entry name" value="bHLH_ScPHO4_like"/>
    <property type="match status" value="1"/>
</dbReference>
<feature type="domain" description="BHLH" evidence="2">
    <location>
        <begin position="595"/>
        <end position="672"/>
    </location>
</feature>
<reference evidence="3 4" key="1">
    <citation type="submission" date="2019-04" db="EMBL/GenBank/DDBJ databases">
        <title>Friends and foes A comparative genomics studyof 23 Aspergillus species from section Flavi.</title>
        <authorList>
            <consortium name="DOE Joint Genome Institute"/>
            <person name="Kjaerbolling I."/>
            <person name="Vesth T."/>
            <person name="Frisvad J.C."/>
            <person name="Nybo J.L."/>
            <person name="Theobald S."/>
            <person name="Kildgaard S."/>
            <person name="Isbrandt T."/>
            <person name="Kuo A."/>
            <person name="Sato A."/>
            <person name="Lyhne E.K."/>
            <person name="Kogle M.E."/>
            <person name="Wiebenga A."/>
            <person name="Kun R.S."/>
            <person name="Lubbers R.J."/>
            <person name="Makela M.R."/>
            <person name="Barry K."/>
            <person name="Chovatia M."/>
            <person name="Clum A."/>
            <person name="Daum C."/>
            <person name="Haridas S."/>
            <person name="He G."/>
            <person name="LaButti K."/>
            <person name="Lipzen A."/>
            <person name="Mondo S."/>
            <person name="Riley R."/>
            <person name="Salamov A."/>
            <person name="Simmons B.A."/>
            <person name="Magnuson J.K."/>
            <person name="Henrissat B."/>
            <person name="Mortensen U.H."/>
            <person name="Larsen T.O."/>
            <person name="Devries R.P."/>
            <person name="Grigoriev I.V."/>
            <person name="Machida M."/>
            <person name="Baker S.E."/>
            <person name="Andersen M.R."/>
        </authorList>
    </citation>
    <scope>NUCLEOTIDE SEQUENCE [LARGE SCALE GENOMIC DNA]</scope>
    <source>
        <strain evidence="3 4">IBT 29228</strain>
    </source>
</reference>
<proteinExistence type="predicted"/>
<feature type="compositionally biased region" description="Low complexity" evidence="1">
    <location>
        <begin position="379"/>
        <end position="388"/>
    </location>
</feature>
<feature type="region of interest" description="Disordered" evidence="1">
    <location>
        <begin position="635"/>
        <end position="659"/>
    </location>
</feature>
<feature type="region of interest" description="Disordered" evidence="1">
    <location>
        <begin position="136"/>
        <end position="163"/>
    </location>
</feature>
<feature type="compositionally biased region" description="Polar residues" evidence="1">
    <location>
        <begin position="389"/>
        <end position="398"/>
    </location>
</feature>
<dbReference type="Pfam" id="PF00010">
    <property type="entry name" value="HLH"/>
    <property type="match status" value="1"/>
</dbReference>
<sequence length="730" mass="79297">MSSAMEQDNSLSWPDITAPGDDEFSNFLEFGMNFPDIEGHGPTDQNPPRSIAHSVSMPTSTAPPGQEQLMRMETDVVAPQSSSYDRIIGDFPIELSNQVHQNQPHTSIPTSFSDAPVTPAFYAQKSPHSQIFNHQQLQHPQEQSHHQHVHHSQPTSQPYVPHGQHVIPPTPNSIELQGSAATYPQRVDESHEMYDRYARINEEQALYTPLVSPAMTPLETQFRLPEYTIPGEYFTPLTSPALEAQNANSTGYPFHSGHVSDMGFVNSPIDSSIPVSSSPNSPGLIRKHHRRRPSNTKTFSARAKKQQSPSVRPQTRKKSLLQINSDEVLNGLSQHQSGPRSQPSTGSGLRYGSNESSGQDSVSPEPLSEPLMPPPALPPARRSPAIAPQTAQSQTNEPATPAMLMRIQRPQHSPAAIGQAPAPVLSESHDDIMEDVILPEAATPTTHFSQSQVARIDTSLRNIRTDTASPATPASLTPALEPRSTPLAERSSSSLAPSPRTVAMPSPSGPVGKKSDTPKLGPLGRKRQSLSTSQPSPNLRPKISPSIQPLVRGECISSETSALYLASKSNYQHILDGTLLPGVSYPEALAENLSSKRTNHKLAEQGRRNRINNALKEIEALIPIGFVNMKNMKDATTHCGPKSNEKEKEKPSNQQISKASTVEMAIDYIKALKKELEETKGKLEAAEARLGSKGTSQIHDGNPVSPENEQPEKSGEVEGVPTSLVTNNSA</sequence>
<feature type="region of interest" description="Disordered" evidence="1">
    <location>
        <begin position="466"/>
        <end position="546"/>
    </location>
</feature>